<accession>A0A2P6NZE8</accession>
<dbReference type="CDD" id="cd20071">
    <property type="entry name" value="SET_SMYD"/>
    <property type="match status" value="1"/>
</dbReference>
<keyword evidence="3" id="KW-0949">S-adenosyl-L-methionine</keyword>
<dbReference type="GO" id="GO:0042799">
    <property type="term" value="F:histone H4K20 methyltransferase activity"/>
    <property type="evidence" value="ECO:0007669"/>
    <property type="project" value="TreeGrafter"/>
</dbReference>
<dbReference type="SUPFAM" id="SSF82199">
    <property type="entry name" value="SET domain"/>
    <property type="match status" value="1"/>
</dbReference>
<dbReference type="GO" id="GO:0045814">
    <property type="term" value="P:negative regulation of gene expression, epigenetic"/>
    <property type="evidence" value="ECO:0007669"/>
    <property type="project" value="TreeGrafter"/>
</dbReference>
<dbReference type="Proteomes" id="UP000241769">
    <property type="component" value="Unassembled WGS sequence"/>
</dbReference>
<keyword evidence="2" id="KW-0808">Transferase</keyword>
<dbReference type="InterPro" id="IPR046341">
    <property type="entry name" value="SET_dom_sf"/>
</dbReference>
<sequence>MDELILCERPATSCTQSECSLLYRGVQKKGFSDRMSSGRTFGTTLITQSAVVVWFISAARTKLDGLLFDQLYSSSHCSTMPREFISMYIRLMATSINDPTQFPLVFSLHHIPLVEAERVIEYGGEVNRDFNFGGDLKNWESLCTSMKNIIHEESLHHLITPDNLKVFCWITRLNSFSLHPFSSADQYMKNAESTGHTLPMRLKDEISHRYAVDGVGIYVASSLFNHSCLPNARVVTRYTDDRHSLVALRDIQEGEEINISYMDISLFDEPQGIHTELYRRYLFQCDCRRD</sequence>
<dbReference type="AlphaFoldDB" id="A0A2P6NZE8"/>
<evidence type="ECO:0000313" key="5">
    <source>
        <dbReference type="EMBL" id="PRP89324.1"/>
    </source>
</evidence>
<dbReference type="InParanoid" id="A0A2P6NZE8"/>
<dbReference type="PROSITE" id="PS50280">
    <property type="entry name" value="SET"/>
    <property type="match status" value="1"/>
</dbReference>
<keyword evidence="1" id="KW-0489">Methyltransferase</keyword>
<evidence type="ECO:0000313" key="6">
    <source>
        <dbReference type="Proteomes" id="UP000241769"/>
    </source>
</evidence>
<proteinExistence type="predicted"/>
<gene>
    <name evidence="5" type="ORF">PROFUN_02198</name>
</gene>
<dbReference type="PANTHER" id="PTHR46402">
    <property type="entry name" value="SET AND MYND DOMAIN-CONTAINING PROTEIN 5"/>
    <property type="match status" value="1"/>
</dbReference>
<feature type="domain" description="SET" evidence="4">
    <location>
        <begin position="137"/>
        <end position="262"/>
    </location>
</feature>
<evidence type="ECO:0000256" key="2">
    <source>
        <dbReference type="ARBA" id="ARBA00022679"/>
    </source>
</evidence>
<keyword evidence="6" id="KW-1185">Reference proteome</keyword>
<dbReference type="STRING" id="1890364.A0A2P6NZE8"/>
<evidence type="ECO:0000256" key="1">
    <source>
        <dbReference type="ARBA" id="ARBA00022603"/>
    </source>
</evidence>
<name>A0A2P6NZE8_9EUKA</name>
<protein>
    <recommendedName>
        <fullName evidence="4">SET domain-containing protein</fullName>
    </recommendedName>
</protein>
<dbReference type="GO" id="GO:0032259">
    <property type="term" value="P:methylation"/>
    <property type="evidence" value="ECO:0007669"/>
    <property type="project" value="UniProtKB-KW"/>
</dbReference>
<dbReference type="PANTHER" id="PTHR46402:SF2">
    <property type="entry name" value="HISTONE-LYSINE N-TRIMETHYLTRANSFERASE SMYD5"/>
    <property type="match status" value="1"/>
</dbReference>
<dbReference type="Gene3D" id="2.170.270.10">
    <property type="entry name" value="SET domain"/>
    <property type="match status" value="1"/>
</dbReference>
<organism evidence="5 6">
    <name type="scientific">Planoprotostelium fungivorum</name>
    <dbReference type="NCBI Taxonomy" id="1890364"/>
    <lineage>
        <taxon>Eukaryota</taxon>
        <taxon>Amoebozoa</taxon>
        <taxon>Evosea</taxon>
        <taxon>Variosea</taxon>
        <taxon>Cavosteliida</taxon>
        <taxon>Cavosteliaceae</taxon>
        <taxon>Planoprotostelium</taxon>
    </lineage>
</organism>
<dbReference type="Pfam" id="PF00856">
    <property type="entry name" value="SET"/>
    <property type="match status" value="1"/>
</dbReference>
<dbReference type="InterPro" id="IPR001214">
    <property type="entry name" value="SET_dom"/>
</dbReference>
<dbReference type="OrthoDB" id="5945798at2759"/>
<reference evidence="5 6" key="1">
    <citation type="journal article" date="2018" name="Genome Biol. Evol.">
        <title>Multiple Roots of Fruiting Body Formation in Amoebozoa.</title>
        <authorList>
            <person name="Hillmann F."/>
            <person name="Forbes G."/>
            <person name="Novohradska S."/>
            <person name="Ferling I."/>
            <person name="Riege K."/>
            <person name="Groth M."/>
            <person name="Westermann M."/>
            <person name="Marz M."/>
            <person name="Spaller T."/>
            <person name="Winckler T."/>
            <person name="Schaap P."/>
            <person name="Glockner G."/>
        </authorList>
    </citation>
    <scope>NUCLEOTIDE SEQUENCE [LARGE SCALE GENOMIC DNA]</scope>
    <source>
        <strain evidence="5 6">Jena</strain>
    </source>
</reference>
<evidence type="ECO:0000256" key="3">
    <source>
        <dbReference type="ARBA" id="ARBA00022691"/>
    </source>
</evidence>
<evidence type="ECO:0000259" key="4">
    <source>
        <dbReference type="PROSITE" id="PS50280"/>
    </source>
</evidence>
<dbReference type="EMBL" id="MDYQ01000004">
    <property type="protein sequence ID" value="PRP89324.1"/>
    <property type="molecule type" value="Genomic_DNA"/>
</dbReference>
<comment type="caution">
    <text evidence="5">The sequence shown here is derived from an EMBL/GenBank/DDBJ whole genome shotgun (WGS) entry which is preliminary data.</text>
</comment>